<dbReference type="EMBL" id="GGEC01036655">
    <property type="protein sequence ID" value="MBX17139.1"/>
    <property type="molecule type" value="Transcribed_RNA"/>
</dbReference>
<evidence type="ECO:0000313" key="1">
    <source>
        <dbReference type="EMBL" id="MBX17139.1"/>
    </source>
</evidence>
<proteinExistence type="predicted"/>
<protein>
    <submittedName>
        <fullName evidence="1">Uncharacterized protein LOC103958750 isoform X2</fullName>
    </submittedName>
</protein>
<sequence length="95" mass="10722">MFLISSLEKCVQMHPSFLKLKNFLVSYDYSSSKSNPPIRCLLLSKTALKDSRSALSCSWNMLCWLDLPMLWASVLLSSSGNGLDFCKCRKHITAN</sequence>
<organism evidence="1">
    <name type="scientific">Rhizophora mucronata</name>
    <name type="common">Asiatic mangrove</name>
    <dbReference type="NCBI Taxonomy" id="61149"/>
    <lineage>
        <taxon>Eukaryota</taxon>
        <taxon>Viridiplantae</taxon>
        <taxon>Streptophyta</taxon>
        <taxon>Embryophyta</taxon>
        <taxon>Tracheophyta</taxon>
        <taxon>Spermatophyta</taxon>
        <taxon>Magnoliopsida</taxon>
        <taxon>eudicotyledons</taxon>
        <taxon>Gunneridae</taxon>
        <taxon>Pentapetalae</taxon>
        <taxon>rosids</taxon>
        <taxon>fabids</taxon>
        <taxon>Malpighiales</taxon>
        <taxon>Rhizophoraceae</taxon>
        <taxon>Rhizophora</taxon>
    </lineage>
</organism>
<name>A0A2P2LGN8_RHIMU</name>
<accession>A0A2P2LGN8</accession>
<dbReference type="AlphaFoldDB" id="A0A2P2LGN8"/>
<reference evidence="1" key="1">
    <citation type="submission" date="2018-02" db="EMBL/GenBank/DDBJ databases">
        <title>Rhizophora mucronata_Transcriptome.</title>
        <authorList>
            <person name="Meera S.P."/>
            <person name="Sreeshan A."/>
            <person name="Augustine A."/>
        </authorList>
    </citation>
    <scope>NUCLEOTIDE SEQUENCE</scope>
    <source>
        <tissue evidence="1">Leaf</tissue>
    </source>
</reference>